<feature type="compositionally biased region" description="Low complexity" evidence="4">
    <location>
        <begin position="168"/>
        <end position="189"/>
    </location>
</feature>
<gene>
    <name evidence="7" type="ORF">HQM25_04950</name>
</gene>
<dbReference type="InterPro" id="IPR018764">
    <property type="entry name" value="RskA_C"/>
</dbReference>
<keyword evidence="2" id="KW-0731">Sigma factor</keyword>
<dbReference type="Proteomes" id="UP000502498">
    <property type="component" value="Chromosome"/>
</dbReference>
<feature type="compositionally biased region" description="Low complexity" evidence="4">
    <location>
        <begin position="132"/>
        <end position="160"/>
    </location>
</feature>
<evidence type="ECO:0000256" key="1">
    <source>
        <dbReference type="ARBA" id="ARBA00023015"/>
    </source>
</evidence>
<evidence type="ECO:0000256" key="3">
    <source>
        <dbReference type="ARBA" id="ARBA00023163"/>
    </source>
</evidence>
<evidence type="ECO:0000256" key="5">
    <source>
        <dbReference type="SAM" id="Phobius"/>
    </source>
</evidence>
<evidence type="ECO:0000259" key="6">
    <source>
        <dbReference type="Pfam" id="PF10099"/>
    </source>
</evidence>
<sequence length="393" mass="39897">MAIDGGVPSARDSAAADHVGELLVRVADGDQRAFARVYDLLSRRAYGVILSAVGEPATSEATLQEAFLEVWRTASSFDPSREVGRPWVLGLVQRRALAAAAERGEDATPGPEGDAAPPLGLRSRLLARISDAPQAGSAAAQTRAARRAAAATAGAGETGATIGGTPPGDGAEPTAPGAEAAATEDPATEVTATGAAAALLTPAATRPAATHPGAAAPGASAPALEPAPTTTVMQAIERRNWTQGLLILAAALVGLTVLGFASVTVNEYLNRPEAVQALERIEASDDGRSATTELTEGGIATAYWSAAEGEAVVVTEDLPTLTSDQDFELWLFREGAAIRAGIVEPATTGETVALLDARYQDGDEIQITIEPAGGSPEDVPSGTPIFVVPTATG</sequence>
<evidence type="ECO:0000256" key="2">
    <source>
        <dbReference type="ARBA" id="ARBA00023082"/>
    </source>
</evidence>
<dbReference type="GO" id="GO:0016987">
    <property type="term" value="F:sigma factor activity"/>
    <property type="evidence" value="ECO:0007669"/>
    <property type="project" value="UniProtKB-KW"/>
</dbReference>
<evidence type="ECO:0000313" key="7">
    <source>
        <dbReference type="EMBL" id="QKJ18792.1"/>
    </source>
</evidence>
<organism evidence="7 8">
    <name type="scientific">Microbacterium hominis</name>
    <dbReference type="NCBI Taxonomy" id="162426"/>
    <lineage>
        <taxon>Bacteria</taxon>
        <taxon>Bacillati</taxon>
        <taxon>Actinomycetota</taxon>
        <taxon>Actinomycetes</taxon>
        <taxon>Micrococcales</taxon>
        <taxon>Microbacteriaceae</taxon>
        <taxon>Microbacterium</taxon>
    </lineage>
</organism>
<feature type="region of interest" description="Disordered" evidence="4">
    <location>
        <begin position="205"/>
        <end position="225"/>
    </location>
</feature>
<evidence type="ECO:0000256" key="4">
    <source>
        <dbReference type="SAM" id="MobiDB-lite"/>
    </source>
</evidence>
<dbReference type="GO" id="GO:0005886">
    <property type="term" value="C:plasma membrane"/>
    <property type="evidence" value="ECO:0007669"/>
    <property type="project" value="InterPro"/>
</dbReference>
<accession>A0A7D4Q001</accession>
<dbReference type="InterPro" id="IPR013325">
    <property type="entry name" value="RNA_pol_sigma_r2"/>
</dbReference>
<proteinExistence type="predicted"/>
<dbReference type="GO" id="GO:0006352">
    <property type="term" value="P:DNA-templated transcription initiation"/>
    <property type="evidence" value="ECO:0007669"/>
    <property type="project" value="InterPro"/>
</dbReference>
<dbReference type="InterPro" id="IPR039425">
    <property type="entry name" value="RNA_pol_sigma-70-like"/>
</dbReference>
<reference evidence="7 8" key="1">
    <citation type="submission" date="2020-05" db="EMBL/GenBank/DDBJ databases">
        <title>Strain PA2F3 complete genome.</title>
        <authorList>
            <person name="Kim Y.-S."/>
            <person name="Kim S.-J."/>
            <person name="Jung H.-k."/>
            <person name="Kim S.-E."/>
            <person name="Kim K.-H."/>
        </authorList>
    </citation>
    <scope>NUCLEOTIDE SEQUENCE [LARGE SCALE GENOMIC DNA]</scope>
    <source>
        <strain evidence="7 8">PA2F3</strain>
    </source>
</reference>
<keyword evidence="5" id="KW-1133">Transmembrane helix</keyword>
<dbReference type="PANTHER" id="PTHR43133">
    <property type="entry name" value="RNA POLYMERASE ECF-TYPE SIGMA FACTO"/>
    <property type="match status" value="1"/>
</dbReference>
<name>A0A7D4Q001_9MICO</name>
<protein>
    <submittedName>
        <fullName evidence="7">Anti-sigma factor</fullName>
    </submittedName>
</protein>
<feature type="transmembrane region" description="Helical" evidence="5">
    <location>
        <begin position="245"/>
        <end position="265"/>
    </location>
</feature>
<dbReference type="AlphaFoldDB" id="A0A7D4Q001"/>
<dbReference type="RefSeq" id="WP_172989233.1">
    <property type="nucleotide sequence ID" value="NZ_CP054038.1"/>
</dbReference>
<dbReference type="SUPFAM" id="SSF88946">
    <property type="entry name" value="Sigma2 domain of RNA polymerase sigma factors"/>
    <property type="match status" value="1"/>
</dbReference>
<keyword evidence="3" id="KW-0804">Transcription</keyword>
<keyword evidence="5" id="KW-0812">Transmembrane</keyword>
<dbReference type="Gene3D" id="1.10.1740.10">
    <property type="match status" value="1"/>
</dbReference>
<dbReference type="Pfam" id="PF10099">
    <property type="entry name" value="RskA_C"/>
    <property type="match status" value="1"/>
</dbReference>
<evidence type="ECO:0000313" key="8">
    <source>
        <dbReference type="Proteomes" id="UP000502498"/>
    </source>
</evidence>
<feature type="domain" description="Anti-sigma K factor RskA C-terminal" evidence="6">
    <location>
        <begin position="248"/>
        <end position="383"/>
    </location>
</feature>
<keyword evidence="5" id="KW-0472">Membrane</keyword>
<dbReference type="PANTHER" id="PTHR43133:SF66">
    <property type="entry name" value="ECF RNA POLYMERASE SIGMA FACTOR SIGK"/>
    <property type="match status" value="1"/>
</dbReference>
<dbReference type="EMBL" id="CP054038">
    <property type="protein sequence ID" value="QKJ18792.1"/>
    <property type="molecule type" value="Genomic_DNA"/>
</dbReference>
<feature type="region of interest" description="Disordered" evidence="4">
    <location>
        <begin position="132"/>
        <end position="189"/>
    </location>
</feature>
<keyword evidence="1" id="KW-0805">Transcription regulation</keyword>